<dbReference type="AlphaFoldDB" id="A0A1I4YH84"/>
<evidence type="ECO:0000313" key="1">
    <source>
        <dbReference type="EMBL" id="SFN37414.1"/>
    </source>
</evidence>
<name>A0A1I4YH84_9RHOB</name>
<proteinExistence type="predicted"/>
<evidence type="ECO:0008006" key="3">
    <source>
        <dbReference type="Google" id="ProtNLM"/>
    </source>
</evidence>
<evidence type="ECO:0000313" key="2">
    <source>
        <dbReference type="Proteomes" id="UP000198599"/>
    </source>
</evidence>
<accession>A0A1I4YH84</accession>
<sequence>MSETTQTSEATLAAATTQDALPDARLSLLGTLLGPDMSHALMRIGKSTVARVTVGDVIDGATVAAIGEGVVMLARAGRTERLSLPTI</sequence>
<reference evidence="2" key="1">
    <citation type="submission" date="2016-10" db="EMBL/GenBank/DDBJ databases">
        <authorList>
            <person name="Varghese N."/>
            <person name="Submissions S."/>
        </authorList>
    </citation>
    <scope>NUCLEOTIDE SEQUENCE [LARGE SCALE GENOMIC DNA]</scope>
    <source>
        <strain evidence="2">DSM 28463</strain>
    </source>
</reference>
<dbReference type="Gene3D" id="2.30.30.830">
    <property type="match status" value="1"/>
</dbReference>
<keyword evidence="2" id="KW-1185">Reference proteome</keyword>
<protein>
    <recommendedName>
        <fullName evidence="3">Type IV pilus biogenesis</fullName>
    </recommendedName>
</protein>
<dbReference type="EMBL" id="FOVP01000001">
    <property type="protein sequence ID" value="SFN37414.1"/>
    <property type="molecule type" value="Genomic_DNA"/>
</dbReference>
<dbReference type="RefSeq" id="WP_092833640.1">
    <property type="nucleotide sequence ID" value="NZ_FOVP01000001.1"/>
</dbReference>
<dbReference type="OrthoDB" id="7745929at2"/>
<dbReference type="Proteomes" id="UP000198599">
    <property type="component" value="Unassembled WGS sequence"/>
</dbReference>
<organism evidence="1 2">
    <name type="scientific">Roseovarius lutimaris</name>
    <dbReference type="NCBI Taxonomy" id="1005928"/>
    <lineage>
        <taxon>Bacteria</taxon>
        <taxon>Pseudomonadati</taxon>
        <taxon>Pseudomonadota</taxon>
        <taxon>Alphaproteobacteria</taxon>
        <taxon>Rhodobacterales</taxon>
        <taxon>Roseobacteraceae</taxon>
        <taxon>Roseovarius</taxon>
    </lineage>
</organism>
<gene>
    <name evidence="1" type="ORF">SAMN04487859_101234</name>
</gene>
<dbReference type="STRING" id="1005928.SAMN04487859_101234"/>